<dbReference type="GO" id="GO:0008237">
    <property type="term" value="F:metallopeptidase activity"/>
    <property type="evidence" value="ECO:0007669"/>
    <property type="project" value="UniProtKB-KW"/>
</dbReference>
<comment type="caution">
    <text evidence="2">The sequence shown here is derived from an EMBL/GenBank/DDBJ whole genome shotgun (WGS) entry which is preliminary data.</text>
</comment>
<evidence type="ECO:0000313" key="2">
    <source>
        <dbReference type="EMBL" id="MDI3403436.1"/>
    </source>
</evidence>
<dbReference type="PANTHER" id="PTHR41775">
    <property type="entry name" value="SECRETED PROTEIN-RELATED"/>
    <property type="match status" value="1"/>
</dbReference>
<organism evidence="2 3">
    <name type="scientific">Streptomyces cavernicola</name>
    <dbReference type="NCBI Taxonomy" id="3043613"/>
    <lineage>
        <taxon>Bacteria</taxon>
        <taxon>Bacillati</taxon>
        <taxon>Actinomycetota</taxon>
        <taxon>Actinomycetes</taxon>
        <taxon>Kitasatosporales</taxon>
        <taxon>Streptomycetaceae</taxon>
        <taxon>Streptomyces</taxon>
    </lineage>
</organism>
<dbReference type="NCBIfam" id="TIGR03296">
    <property type="entry name" value="M6dom_TIGR03296"/>
    <property type="match status" value="1"/>
</dbReference>
<keyword evidence="3" id="KW-1185">Reference proteome</keyword>
<protein>
    <submittedName>
        <fullName evidence="2">M6 family metalloprotease domain-containing protein</fullName>
    </submittedName>
</protein>
<evidence type="ECO:0000256" key="1">
    <source>
        <dbReference type="SAM" id="MobiDB-lite"/>
    </source>
</evidence>
<reference evidence="2 3" key="1">
    <citation type="submission" date="2023-05" db="EMBL/GenBank/DDBJ databases">
        <title>Draft genome sequence of Streptomyces sp. B-S-A6 isolated from a cave soil in Thailand.</title>
        <authorList>
            <person name="Chamroensaksri N."/>
            <person name="Muangham S."/>
        </authorList>
    </citation>
    <scope>NUCLEOTIDE SEQUENCE [LARGE SCALE GENOMIC DNA]</scope>
    <source>
        <strain evidence="2 3">B-S-A6</strain>
    </source>
</reference>
<dbReference type="PANTHER" id="PTHR41775:SF1">
    <property type="entry name" value="PEPTIDASE M6-LIKE DOMAIN-CONTAINING PROTEIN"/>
    <property type="match status" value="1"/>
</dbReference>
<proteinExistence type="predicted"/>
<dbReference type="Proteomes" id="UP001223978">
    <property type="component" value="Unassembled WGS sequence"/>
</dbReference>
<keyword evidence="2" id="KW-0378">Hydrolase</keyword>
<feature type="region of interest" description="Disordered" evidence="1">
    <location>
        <begin position="364"/>
        <end position="383"/>
    </location>
</feature>
<gene>
    <name evidence="2" type="ORF">QIS96_06300</name>
</gene>
<name>A0ABT6S804_9ACTN</name>
<keyword evidence="2" id="KW-0645">Protease</keyword>
<accession>A0ABT6S804</accession>
<dbReference type="InterPro" id="IPR008757">
    <property type="entry name" value="Peptidase_M6-like_domain"/>
</dbReference>
<dbReference type="EMBL" id="JASCIQ010000005">
    <property type="protein sequence ID" value="MDI3403436.1"/>
    <property type="molecule type" value="Genomic_DNA"/>
</dbReference>
<evidence type="ECO:0000313" key="3">
    <source>
        <dbReference type="Proteomes" id="UP001223978"/>
    </source>
</evidence>
<keyword evidence="2" id="KW-0482">Metalloprotease</keyword>
<dbReference type="RefSeq" id="WP_282541391.1">
    <property type="nucleotide sequence ID" value="NZ_JASCIQ010000005.1"/>
</dbReference>
<dbReference type="SUPFAM" id="SSF55486">
    <property type="entry name" value="Metalloproteases ('zincins'), catalytic domain"/>
    <property type="match status" value="1"/>
</dbReference>
<sequence>MQLSREWISRPRRRPVFAALAALVLAVTVTASTGRLTADSRAAGPGSPGRAGALAPCMISGTMGIQMSEGVPTKPGYARSTGIVRALNLMVDFSDARGQGRATDRLGEFFPQTQEWFRTSSYGRLDYQAHAPIKSWLRMPRSFASYGIERGAPFDPGYRQLVEDIVEAADPDVDFREYDLVNVLMTPNAGPSALDTVLSVTFAGNHEAPVADGVPVSNASFVYSRQDDGSGSYRETGYRVLPHENGHIFGLPDLYTSDGGGAVGHWDIMSEDWGANNDLLGWHKWKLGWLDDEQISCAAAHGTTNLSLKPLAAKGGGTKLAFVPLDERTGYAIEVRTRGGNDEAVCKPGVLVYRVDADIDTGHGPVTVSDSSRDSGGCTRRPNVHAELSDAPYASGQTFTDEEHDLRISVGPAKKDGTHSIHITRT</sequence>